<protein>
    <submittedName>
        <fullName evidence="2">Uridine kinase</fullName>
    </submittedName>
</protein>
<evidence type="ECO:0000256" key="1">
    <source>
        <dbReference type="SAM" id="MobiDB-lite"/>
    </source>
</evidence>
<dbReference type="SUPFAM" id="SSF52540">
    <property type="entry name" value="P-loop containing nucleoside triphosphate hydrolases"/>
    <property type="match status" value="1"/>
</dbReference>
<dbReference type="GO" id="GO:0016301">
    <property type="term" value="F:kinase activity"/>
    <property type="evidence" value="ECO:0007669"/>
    <property type="project" value="UniProtKB-KW"/>
</dbReference>
<dbReference type="InterPro" id="IPR027417">
    <property type="entry name" value="P-loop_NTPase"/>
</dbReference>
<dbReference type="Proteomes" id="UP000224130">
    <property type="component" value="Unassembled WGS sequence"/>
</dbReference>
<evidence type="ECO:0000313" key="3">
    <source>
        <dbReference type="Proteomes" id="UP000224130"/>
    </source>
</evidence>
<feature type="compositionally biased region" description="Basic and acidic residues" evidence="1">
    <location>
        <begin position="200"/>
        <end position="213"/>
    </location>
</feature>
<feature type="region of interest" description="Disordered" evidence="1">
    <location>
        <begin position="188"/>
        <end position="213"/>
    </location>
</feature>
<dbReference type="EMBL" id="PDJJ01000001">
    <property type="protein sequence ID" value="PFG42915.1"/>
    <property type="molecule type" value="Genomic_DNA"/>
</dbReference>
<gene>
    <name evidence="2" type="ORF">ATJ88_1588</name>
</gene>
<dbReference type="AlphaFoldDB" id="A0A2A9EXG8"/>
<keyword evidence="2" id="KW-0808">Transferase</keyword>
<keyword evidence="2" id="KW-0418">Kinase</keyword>
<sequence length="213" mass="23477">MTVDADVLASLVHRVHRAPARLPGPGASPAWRRTRLVCVDGPAGSGKTTLASQLAVELDAQVVHMDDLYEGWAGGPDDGARRLGERVLAPLAAGRAGEYHRYDWVSGTWAEQHVVEPAPVLVVEGCGAAARQVDPWAALRVWVEADDVERLRRGLARDGTDAREHWLRWMRDESAHYAAEQTRARADVRLDGVGRPVGARPERGRRDEHVDRR</sequence>
<keyword evidence="3" id="KW-1185">Reference proteome</keyword>
<proteinExistence type="predicted"/>
<dbReference type="RefSeq" id="WP_098463353.1">
    <property type="nucleotide sequence ID" value="NZ_PDJJ01000001.1"/>
</dbReference>
<comment type="caution">
    <text evidence="2">The sequence shown here is derived from an EMBL/GenBank/DDBJ whole genome shotgun (WGS) entry which is preliminary data.</text>
</comment>
<reference evidence="2 3" key="1">
    <citation type="submission" date="2017-10" db="EMBL/GenBank/DDBJ databases">
        <title>Sequencing the genomes of 1000 actinobacteria strains.</title>
        <authorList>
            <person name="Klenk H.-P."/>
        </authorList>
    </citation>
    <scope>NUCLEOTIDE SEQUENCE [LARGE SCALE GENOMIC DNA]</scope>
    <source>
        <strain evidence="2 3">DSM 21863</strain>
    </source>
</reference>
<dbReference type="Gene3D" id="3.40.50.300">
    <property type="entry name" value="P-loop containing nucleotide triphosphate hydrolases"/>
    <property type="match status" value="1"/>
</dbReference>
<dbReference type="Pfam" id="PF13238">
    <property type="entry name" value="AAA_18"/>
    <property type="match status" value="1"/>
</dbReference>
<accession>A0A2A9EXG8</accession>
<name>A0A2A9EXG8_9MICO</name>
<dbReference type="OrthoDB" id="3237545at2"/>
<organism evidence="2 3">
    <name type="scientific">Isoptericola jiangsuensis</name>
    <dbReference type="NCBI Taxonomy" id="548579"/>
    <lineage>
        <taxon>Bacteria</taxon>
        <taxon>Bacillati</taxon>
        <taxon>Actinomycetota</taxon>
        <taxon>Actinomycetes</taxon>
        <taxon>Micrococcales</taxon>
        <taxon>Promicromonosporaceae</taxon>
        <taxon>Isoptericola</taxon>
    </lineage>
</organism>
<evidence type="ECO:0000313" key="2">
    <source>
        <dbReference type="EMBL" id="PFG42915.1"/>
    </source>
</evidence>